<comment type="function">
    <text evidence="1 9">Involved in pre-mRNA splicing.</text>
</comment>
<dbReference type="InterPro" id="IPR013260">
    <property type="entry name" value="mRNA_splic_SYF2"/>
</dbReference>
<evidence type="ECO:0000256" key="3">
    <source>
        <dbReference type="ARBA" id="ARBA00010028"/>
    </source>
</evidence>
<accession>A0A316VJT2</accession>
<dbReference type="GO" id="GO:0000974">
    <property type="term" value="C:Prp19 complex"/>
    <property type="evidence" value="ECO:0007669"/>
    <property type="project" value="TreeGrafter"/>
</dbReference>
<keyword evidence="6 9" id="KW-0747">Spliceosome</keyword>
<dbReference type="InParanoid" id="A0A316VJT2"/>
<evidence type="ECO:0000256" key="8">
    <source>
        <dbReference type="ARBA" id="ARBA00023242"/>
    </source>
</evidence>
<name>A0A316VJT2_9BASI</name>
<proteinExistence type="inferred from homology"/>
<dbReference type="GO" id="GO:0071014">
    <property type="term" value="C:post-mRNA release spliceosomal complex"/>
    <property type="evidence" value="ECO:0007669"/>
    <property type="project" value="TreeGrafter"/>
</dbReference>
<keyword evidence="5 9" id="KW-0507">mRNA processing</keyword>
<keyword evidence="8 9" id="KW-0539">Nucleus</keyword>
<evidence type="ECO:0000256" key="6">
    <source>
        <dbReference type="ARBA" id="ARBA00022728"/>
    </source>
</evidence>
<dbReference type="STRING" id="1280837.A0A316VJT2"/>
<protein>
    <recommendedName>
        <fullName evidence="4 9">Pre-mRNA-splicing factor SYF2</fullName>
    </recommendedName>
</protein>
<evidence type="ECO:0000256" key="4">
    <source>
        <dbReference type="ARBA" id="ARBA00014745"/>
    </source>
</evidence>
<dbReference type="Pfam" id="PF08231">
    <property type="entry name" value="SYF2"/>
    <property type="match status" value="1"/>
</dbReference>
<dbReference type="PANTHER" id="PTHR13264">
    <property type="entry name" value="GCIP-INTERACTING PROTEIN P29"/>
    <property type="match status" value="1"/>
</dbReference>
<evidence type="ECO:0000256" key="1">
    <source>
        <dbReference type="ARBA" id="ARBA00003777"/>
    </source>
</evidence>
<feature type="compositionally biased region" description="Low complexity" evidence="10">
    <location>
        <begin position="1"/>
        <end position="11"/>
    </location>
</feature>
<evidence type="ECO:0000256" key="9">
    <source>
        <dbReference type="RuleBase" id="RU367148"/>
    </source>
</evidence>
<organism evidence="11 12">
    <name type="scientific">Meira miltonrushii</name>
    <dbReference type="NCBI Taxonomy" id="1280837"/>
    <lineage>
        <taxon>Eukaryota</taxon>
        <taxon>Fungi</taxon>
        <taxon>Dikarya</taxon>
        <taxon>Basidiomycota</taxon>
        <taxon>Ustilaginomycotina</taxon>
        <taxon>Exobasidiomycetes</taxon>
        <taxon>Exobasidiales</taxon>
        <taxon>Brachybasidiaceae</taxon>
        <taxon>Meira</taxon>
    </lineage>
</organism>
<dbReference type="OrthoDB" id="199717at2759"/>
<evidence type="ECO:0000313" key="11">
    <source>
        <dbReference type="EMBL" id="PWN37816.1"/>
    </source>
</evidence>
<dbReference type="GeneID" id="37020105"/>
<comment type="similarity">
    <text evidence="3 9">Belongs to the SYF2 family.</text>
</comment>
<dbReference type="Proteomes" id="UP000245771">
    <property type="component" value="Unassembled WGS sequence"/>
</dbReference>
<comment type="subunit">
    <text evidence="9">May be part of a spliceosome complex.</text>
</comment>
<evidence type="ECO:0000313" key="12">
    <source>
        <dbReference type="Proteomes" id="UP000245771"/>
    </source>
</evidence>
<evidence type="ECO:0000256" key="10">
    <source>
        <dbReference type="SAM" id="MobiDB-lite"/>
    </source>
</evidence>
<dbReference type="AlphaFoldDB" id="A0A316VJT2"/>
<reference evidence="11 12" key="1">
    <citation type="journal article" date="2018" name="Mol. Biol. Evol.">
        <title>Broad Genomic Sampling Reveals a Smut Pathogenic Ancestry of the Fungal Clade Ustilaginomycotina.</title>
        <authorList>
            <person name="Kijpornyongpan T."/>
            <person name="Mondo S.J."/>
            <person name="Barry K."/>
            <person name="Sandor L."/>
            <person name="Lee J."/>
            <person name="Lipzen A."/>
            <person name="Pangilinan J."/>
            <person name="LaButti K."/>
            <person name="Hainaut M."/>
            <person name="Henrissat B."/>
            <person name="Grigoriev I.V."/>
            <person name="Spatafora J.W."/>
            <person name="Aime M.C."/>
        </authorList>
    </citation>
    <scope>NUCLEOTIDE SEQUENCE [LARGE SCALE GENOMIC DNA]</scope>
    <source>
        <strain evidence="11 12">MCA 3882</strain>
    </source>
</reference>
<dbReference type="RefSeq" id="XP_025358118.1">
    <property type="nucleotide sequence ID" value="XM_025498324.1"/>
</dbReference>
<dbReference type="GO" id="GO:0000398">
    <property type="term" value="P:mRNA splicing, via spliceosome"/>
    <property type="evidence" value="ECO:0007669"/>
    <property type="project" value="UniProtKB-UniRule"/>
</dbReference>
<dbReference type="GO" id="GO:0071013">
    <property type="term" value="C:catalytic step 2 spliceosome"/>
    <property type="evidence" value="ECO:0007669"/>
    <property type="project" value="TreeGrafter"/>
</dbReference>
<evidence type="ECO:0000256" key="7">
    <source>
        <dbReference type="ARBA" id="ARBA00023187"/>
    </source>
</evidence>
<comment type="subcellular location">
    <subcellularLocation>
        <location evidence="2 9">Nucleus</location>
    </subcellularLocation>
</comment>
<feature type="compositionally biased region" description="Polar residues" evidence="10">
    <location>
        <begin position="167"/>
        <end position="178"/>
    </location>
</feature>
<dbReference type="FunCoup" id="A0A316VJT2">
    <property type="interactions" value="329"/>
</dbReference>
<keyword evidence="7 9" id="KW-0508">mRNA splicing</keyword>
<gene>
    <name evidence="11" type="ORF">FA14DRAFT_159682</name>
</gene>
<feature type="region of interest" description="Disordered" evidence="10">
    <location>
        <begin position="130"/>
        <end position="193"/>
    </location>
</feature>
<sequence>MRNTRASAAAKEGGEEETIPEEAVASTSQIPTDDEQQESNSKEEAMERRKEKMRELRKKMADSTKANRKAVAGETNQHKKSNRTKPTTARKLERAERILDERDAVERGEDFERTRSWQYTIEENDKWEEKLQEKEAKKDQGYLDAQSASERTYNRLIGQIKPERNKNSTNAEGSSSELTQEKGLQYGTHKPDDAALDRVAAHLNAEADVRWKRSRQRADDPDAGVDYINSKNKHYNKKIKRFFDQHVGEIKDSFERGTAL</sequence>
<dbReference type="EMBL" id="KZ819602">
    <property type="protein sequence ID" value="PWN37816.1"/>
    <property type="molecule type" value="Genomic_DNA"/>
</dbReference>
<evidence type="ECO:0000256" key="5">
    <source>
        <dbReference type="ARBA" id="ARBA00022664"/>
    </source>
</evidence>
<evidence type="ECO:0000256" key="2">
    <source>
        <dbReference type="ARBA" id="ARBA00004123"/>
    </source>
</evidence>
<feature type="compositionally biased region" description="Basic and acidic residues" evidence="10">
    <location>
        <begin position="130"/>
        <end position="141"/>
    </location>
</feature>
<keyword evidence="12" id="KW-1185">Reference proteome</keyword>
<dbReference type="PANTHER" id="PTHR13264:SF5">
    <property type="entry name" value="PRE-MRNA-SPLICING FACTOR SYF2"/>
    <property type="match status" value="1"/>
</dbReference>
<feature type="compositionally biased region" description="Basic and acidic residues" evidence="10">
    <location>
        <begin position="40"/>
        <end position="62"/>
    </location>
</feature>
<feature type="region of interest" description="Disordered" evidence="10">
    <location>
        <begin position="1"/>
        <end position="96"/>
    </location>
</feature>